<gene>
    <name evidence="1" type="ORF">MVEN_00690400</name>
</gene>
<evidence type="ECO:0000313" key="1">
    <source>
        <dbReference type="EMBL" id="KAF7359663.1"/>
    </source>
</evidence>
<reference evidence="1" key="1">
    <citation type="submission" date="2020-05" db="EMBL/GenBank/DDBJ databases">
        <title>Mycena genomes resolve the evolution of fungal bioluminescence.</title>
        <authorList>
            <person name="Tsai I.J."/>
        </authorList>
    </citation>
    <scope>NUCLEOTIDE SEQUENCE</scope>
    <source>
        <strain evidence="1">CCC161011</strain>
    </source>
</reference>
<organism evidence="1 2">
    <name type="scientific">Mycena venus</name>
    <dbReference type="NCBI Taxonomy" id="2733690"/>
    <lineage>
        <taxon>Eukaryota</taxon>
        <taxon>Fungi</taxon>
        <taxon>Dikarya</taxon>
        <taxon>Basidiomycota</taxon>
        <taxon>Agaricomycotina</taxon>
        <taxon>Agaricomycetes</taxon>
        <taxon>Agaricomycetidae</taxon>
        <taxon>Agaricales</taxon>
        <taxon>Marasmiineae</taxon>
        <taxon>Mycenaceae</taxon>
        <taxon>Mycena</taxon>
    </lineage>
</organism>
<protein>
    <submittedName>
        <fullName evidence="1">Uncharacterized protein</fullName>
    </submittedName>
</protein>
<dbReference type="EMBL" id="JACAZI010000005">
    <property type="protein sequence ID" value="KAF7359663.1"/>
    <property type="molecule type" value="Genomic_DNA"/>
</dbReference>
<dbReference type="Proteomes" id="UP000620124">
    <property type="component" value="Unassembled WGS sequence"/>
</dbReference>
<name>A0A8H6YH57_9AGAR</name>
<comment type="caution">
    <text evidence="1">The sequence shown here is derived from an EMBL/GenBank/DDBJ whole genome shotgun (WGS) entry which is preliminary data.</text>
</comment>
<dbReference type="CDD" id="cd21037">
    <property type="entry name" value="MLKL_NTD"/>
    <property type="match status" value="1"/>
</dbReference>
<proteinExistence type="predicted"/>
<keyword evidence="2" id="KW-1185">Reference proteome</keyword>
<evidence type="ECO:0000313" key="2">
    <source>
        <dbReference type="Proteomes" id="UP000620124"/>
    </source>
</evidence>
<dbReference type="InterPro" id="IPR059179">
    <property type="entry name" value="MLKL-like_MCAfunc"/>
</dbReference>
<accession>A0A8H6YH57</accession>
<dbReference type="GO" id="GO:0007166">
    <property type="term" value="P:cell surface receptor signaling pathway"/>
    <property type="evidence" value="ECO:0007669"/>
    <property type="project" value="InterPro"/>
</dbReference>
<dbReference type="OrthoDB" id="3026621at2759"/>
<sequence length="203" mass="22516">MPTPPYDIQMRLSNIMTCLTVTGDTLRILAASLKGPFLEMLSVTTQSLLKNIETVKQNKNNCVVLMEQTYELLNAIIILHIKSETGGELPPITLKHIGNFTETLHKIHTFVEAQQSGSKIKMFFRQGQMSTLLKDCKNGLKQGIEVFQIKTVDIMGDIAEIQQQAKTRHQEVLAMIDALSDAAGSDGASTMSWIYSGHNRSPP</sequence>
<dbReference type="Gene3D" id="1.20.930.20">
    <property type="entry name" value="Adaptor protein Cbl, N-terminal domain"/>
    <property type="match status" value="1"/>
</dbReference>
<dbReference type="AlphaFoldDB" id="A0A8H6YH57"/>
<dbReference type="InterPro" id="IPR036537">
    <property type="entry name" value="Adaptor_Cbl_N_dom_sf"/>
</dbReference>